<evidence type="ECO:0000313" key="9">
    <source>
        <dbReference type="Proteomes" id="UP000594454"/>
    </source>
</evidence>
<dbReference type="GO" id="GO:0017171">
    <property type="term" value="F:serine hydrolase activity"/>
    <property type="evidence" value="ECO:0007669"/>
    <property type="project" value="TreeGrafter"/>
</dbReference>
<dbReference type="GO" id="GO:0005615">
    <property type="term" value="C:extracellular space"/>
    <property type="evidence" value="ECO:0007669"/>
    <property type="project" value="TreeGrafter"/>
</dbReference>
<feature type="region of interest" description="Disordered" evidence="5">
    <location>
        <begin position="329"/>
        <end position="361"/>
    </location>
</feature>
<keyword evidence="6" id="KW-0732">Signal</keyword>
<keyword evidence="9" id="KW-1185">Reference proteome</keyword>
<accession>A0A7R8UGI5</accession>
<evidence type="ECO:0000256" key="6">
    <source>
        <dbReference type="SAM" id="SignalP"/>
    </source>
</evidence>
<evidence type="ECO:0000256" key="3">
    <source>
        <dbReference type="ARBA" id="ARBA00022525"/>
    </source>
</evidence>
<evidence type="ECO:0000259" key="7">
    <source>
        <dbReference type="Pfam" id="PF00151"/>
    </source>
</evidence>
<organism evidence="8 9">
    <name type="scientific">Hermetia illucens</name>
    <name type="common">Black soldier fly</name>
    <dbReference type="NCBI Taxonomy" id="343691"/>
    <lineage>
        <taxon>Eukaryota</taxon>
        <taxon>Metazoa</taxon>
        <taxon>Ecdysozoa</taxon>
        <taxon>Arthropoda</taxon>
        <taxon>Hexapoda</taxon>
        <taxon>Insecta</taxon>
        <taxon>Pterygota</taxon>
        <taxon>Neoptera</taxon>
        <taxon>Endopterygota</taxon>
        <taxon>Diptera</taxon>
        <taxon>Brachycera</taxon>
        <taxon>Stratiomyomorpha</taxon>
        <taxon>Stratiomyidae</taxon>
        <taxon>Hermetiinae</taxon>
        <taxon>Hermetia</taxon>
    </lineage>
</organism>
<keyword evidence="3" id="KW-0964">Secreted</keyword>
<dbReference type="PRINTS" id="PR00821">
    <property type="entry name" value="TAGLIPASE"/>
</dbReference>
<dbReference type="GO" id="GO:0016298">
    <property type="term" value="F:lipase activity"/>
    <property type="evidence" value="ECO:0007669"/>
    <property type="project" value="InterPro"/>
</dbReference>
<dbReference type="Proteomes" id="UP000594454">
    <property type="component" value="Chromosome 1"/>
</dbReference>
<comment type="subcellular location">
    <subcellularLocation>
        <location evidence="1">Secreted</location>
    </subcellularLocation>
</comment>
<evidence type="ECO:0000256" key="1">
    <source>
        <dbReference type="ARBA" id="ARBA00004613"/>
    </source>
</evidence>
<dbReference type="InterPro" id="IPR000734">
    <property type="entry name" value="TAG_lipase"/>
</dbReference>
<feature type="compositionally biased region" description="Polar residues" evidence="5">
    <location>
        <begin position="335"/>
        <end position="361"/>
    </location>
</feature>
<comment type="similarity">
    <text evidence="2 4">Belongs to the AB hydrolase superfamily. Lipase family.</text>
</comment>
<dbReference type="InterPro" id="IPR033906">
    <property type="entry name" value="Lipase_N"/>
</dbReference>
<proteinExistence type="inferred from homology"/>
<dbReference type="OMA" id="PNNHIRP"/>
<evidence type="ECO:0000256" key="4">
    <source>
        <dbReference type="RuleBase" id="RU004262"/>
    </source>
</evidence>
<dbReference type="EMBL" id="LR899009">
    <property type="protein sequence ID" value="CAD7080179.1"/>
    <property type="molecule type" value="Genomic_DNA"/>
</dbReference>
<evidence type="ECO:0000313" key="8">
    <source>
        <dbReference type="EMBL" id="CAD7080179.1"/>
    </source>
</evidence>
<dbReference type="InterPro" id="IPR029058">
    <property type="entry name" value="AB_hydrolase_fold"/>
</dbReference>
<dbReference type="FunFam" id="3.40.50.1820:FF:000076">
    <property type="entry name" value="phospholipase A1"/>
    <property type="match status" value="1"/>
</dbReference>
<dbReference type="AlphaFoldDB" id="A0A7R8UGI5"/>
<dbReference type="OrthoDB" id="8183961at2759"/>
<evidence type="ECO:0000256" key="5">
    <source>
        <dbReference type="SAM" id="MobiDB-lite"/>
    </source>
</evidence>
<evidence type="ECO:0000256" key="2">
    <source>
        <dbReference type="ARBA" id="ARBA00010701"/>
    </source>
</evidence>
<dbReference type="FunCoup" id="A0A7R8UGI5">
    <property type="interactions" value="21"/>
</dbReference>
<dbReference type="InterPro" id="IPR013818">
    <property type="entry name" value="Lipase"/>
</dbReference>
<dbReference type="Pfam" id="PF00151">
    <property type="entry name" value="Lipase"/>
    <property type="match status" value="1"/>
</dbReference>
<gene>
    <name evidence="8" type="ORF">HERILL_LOCUS3345</name>
</gene>
<dbReference type="PANTHER" id="PTHR11610">
    <property type="entry name" value="LIPASE"/>
    <property type="match status" value="1"/>
</dbReference>
<dbReference type="PANTHER" id="PTHR11610:SF177">
    <property type="entry name" value="IP13478P-RELATED"/>
    <property type="match status" value="1"/>
</dbReference>
<reference evidence="8 9" key="1">
    <citation type="submission" date="2020-11" db="EMBL/GenBank/DDBJ databases">
        <authorList>
            <person name="Wallbank WR R."/>
            <person name="Pardo Diaz C."/>
            <person name="Kozak K."/>
            <person name="Martin S."/>
            <person name="Jiggins C."/>
            <person name="Moest M."/>
            <person name="Warren A I."/>
            <person name="Generalovic N T."/>
            <person name="Byers J.R.P. K."/>
            <person name="Montejo-Kovacevich G."/>
            <person name="Yen C E."/>
        </authorList>
    </citation>
    <scope>NUCLEOTIDE SEQUENCE [LARGE SCALE GENOMIC DNA]</scope>
</reference>
<dbReference type="GO" id="GO:0016042">
    <property type="term" value="P:lipid catabolic process"/>
    <property type="evidence" value="ECO:0007669"/>
    <property type="project" value="TreeGrafter"/>
</dbReference>
<feature type="chain" id="PRO_5030960401" description="Lipase domain-containing protein" evidence="6">
    <location>
        <begin position="20"/>
        <end position="361"/>
    </location>
</feature>
<feature type="domain" description="Lipase" evidence="7">
    <location>
        <begin position="48"/>
        <end position="328"/>
    </location>
</feature>
<dbReference type="CDD" id="cd00707">
    <property type="entry name" value="Pancreat_lipase_like"/>
    <property type="match status" value="1"/>
</dbReference>
<dbReference type="SUPFAM" id="SSF53474">
    <property type="entry name" value="alpha/beta-Hydrolases"/>
    <property type="match status" value="1"/>
</dbReference>
<protein>
    <recommendedName>
        <fullName evidence="7">Lipase domain-containing protein</fullName>
    </recommendedName>
</protein>
<name>A0A7R8UGI5_HERIL</name>
<feature type="signal peptide" evidence="6">
    <location>
        <begin position="1"/>
        <end position="19"/>
    </location>
</feature>
<dbReference type="InParanoid" id="A0A7R8UGI5"/>
<sequence length="361" mass="39972">MIAVWIIVVLCGSFADVQSSSDNPFDPTHYLNRGFWVFDNCFYTNAKCPNENITFWLYSRESRTEPKSLNVENLQSSDFTPKRPLTILIHGYTGNRDASPNTQIRDPLLDADDIYVLSVDYSPLAPAPCYPFAVENAKYIGKCIAQIVDNLVAPGFVDMDDIHVIGFSLGAQVAGIIANHLKTGKLKWITGLDPAKPIFNFFNNDGRLDSSDAEFVDVIHTDVLERGMLAVSGHVDFYPNGGTNQPGCKEQTEASVGQCNHDRAPEFYAESLTSSTKQFWGYACYSWFNFMLGLCKWSPTSEVEIMGYRVPKNASGVFFLETNPNPPFALGPYPNSASSKDTSPPSGQIITENPSPLNELK</sequence>
<dbReference type="Gene3D" id="3.40.50.1820">
    <property type="entry name" value="alpha/beta hydrolase"/>
    <property type="match status" value="1"/>
</dbReference>